<keyword evidence="4 6" id="KW-0067">ATP-binding</keyword>
<dbReference type="Gene3D" id="3.40.50.300">
    <property type="entry name" value="P-loop containing nucleotide triphosphate hydrolases"/>
    <property type="match status" value="1"/>
</dbReference>
<evidence type="ECO:0000256" key="2">
    <source>
        <dbReference type="ARBA" id="ARBA00022705"/>
    </source>
</evidence>
<dbReference type="Proteomes" id="UP001594351">
    <property type="component" value="Unassembled WGS sequence"/>
</dbReference>
<dbReference type="Gene3D" id="1.20.1050.90">
    <property type="entry name" value="RecF/RecN/SMC, N-terminal domain"/>
    <property type="match status" value="1"/>
</dbReference>
<evidence type="ECO:0000256" key="6">
    <source>
        <dbReference type="HAMAP-Rule" id="MF_00365"/>
    </source>
</evidence>
<reference evidence="7 8" key="1">
    <citation type="submission" date="2024-09" db="EMBL/GenBank/DDBJ databases">
        <title>Laminarin stimulates single cell rates of sulfate reduction while oxygen inhibits transcriptomic activity in coastal marine sediment.</title>
        <authorList>
            <person name="Lindsay M."/>
            <person name="Orcutt B."/>
            <person name="Emerson D."/>
            <person name="Stepanauskas R."/>
            <person name="D'Angelo T."/>
        </authorList>
    </citation>
    <scope>NUCLEOTIDE SEQUENCE [LARGE SCALE GENOMIC DNA]</scope>
    <source>
        <strain evidence="7">SAG AM-311-K15</strain>
    </source>
</reference>
<protein>
    <recommendedName>
        <fullName evidence="6">DNA replication and repair protein RecF</fullName>
    </recommendedName>
</protein>
<dbReference type="EMBL" id="JBHPBY010000107">
    <property type="protein sequence ID" value="MFC1850558.1"/>
    <property type="molecule type" value="Genomic_DNA"/>
</dbReference>
<dbReference type="SUPFAM" id="SSF52540">
    <property type="entry name" value="P-loop containing nucleoside triphosphate hydrolases"/>
    <property type="match status" value="1"/>
</dbReference>
<evidence type="ECO:0000256" key="4">
    <source>
        <dbReference type="ARBA" id="ARBA00022840"/>
    </source>
</evidence>
<proteinExistence type="inferred from homology"/>
<dbReference type="PANTHER" id="PTHR32182:SF0">
    <property type="entry name" value="DNA REPLICATION AND REPAIR PROTEIN RECF"/>
    <property type="match status" value="1"/>
</dbReference>
<name>A0ABV6YWX4_UNCC1</name>
<comment type="caution">
    <text evidence="7">The sequence shown here is derived from an EMBL/GenBank/DDBJ whole genome shotgun (WGS) entry which is preliminary data.</text>
</comment>
<evidence type="ECO:0000313" key="8">
    <source>
        <dbReference type="Proteomes" id="UP001594351"/>
    </source>
</evidence>
<keyword evidence="5 6" id="KW-0238">DNA-binding</keyword>
<keyword evidence="3 6" id="KW-0547">Nucleotide-binding</keyword>
<keyword evidence="1 6" id="KW-0963">Cytoplasm</keyword>
<evidence type="ECO:0000256" key="1">
    <source>
        <dbReference type="ARBA" id="ARBA00022490"/>
    </source>
</evidence>
<dbReference type="PANTHER" id="PTHR32182">
    <property type="entry name" value="DNA REPLICATION AND REPAIR PROTEIN RECF"/>
    <property type="match status" value="1"/>
</dbReference>
<gene>
    <name evidence="6 7" type="primary">recF</name>
    <name evidence="7" type="ORF">ACFL27_10235</name>
</gene>
<comment type="similarity">
    <text evidence="6">Belongs to the RecF family.</text>
</comment>
<evidence type="ECO:0000256" key="5">
    <source>
        <dbReference type="ARBA" id="ARBA00023125"/>
    </source>
</evidence>
<evidence type="ECO:0000256" key="3">
    <source>
        <dbReference type="ARBA" id="ARBA00022741"/>
    </source>
</evidence>
<keyword evidence="6" id="KW-0742">SOS response</keyword>
<dbReference type="InterPro" id="IPR027417">
    <property type="entry name" value="P-loop_NTPase"/>
</dbReference>
<accession>A0ABV6YWX4</accession>
<dbReference type="InterPro" id="IPR001238">
    <property type="entry name" value="DNA-binding_RecF"/>
</dbReference>
<comment type="subcellular location">
    <subcellularLocation>
        <location evidence="6">Cytoplasm</location>
    </subcellularLocation>
</comment>
<sequence>MLFSLRCTGSPASRRLYLNKFIYNLYPGFLAVLRDYGRVVQQRNSLLNRLREGAGSLPELDSWNQHLIELGTYIFCKRVELVNTVNKYLPEQYSRLSSIEENIKLCYKITLQGISKDEVSLLNPEEVKELYKKNIAERQNLEITRGHTLFGPHRDDFSILLGDKDLASFGSQGEKRSALIALKLTEIALFELKRNDYPITLLDDIFSELDAQRSKELLLNLDLRKQTFLSTTSLNQLETIVSGATLYEIQKGALTS</sequence>
<keyword evidence="8" id="KW-1185">Reference proteome</keyword>
<keyword evidence="6" id="KW-0234">DNA repair</keyword>
<dbReference type="HAMAP" id="MF_00365">
    <property type="entry name" value="RecF"/>
    <property type="match status" value="1"/>
</dbReference>
<dbReference type="NCBIfam" id="TIGR00611">
    <property type="entry name" value="recf"/>
    <property type="match status" value="1"/>
</dbReference>
<comment type="caution">
    <text evidence="6">Lacks conserved residue(s) required for the propagation of feature annotation.</text>
</comment>
<evidence type="ECO:0000313" key="7">
    <source>
        <dbReference type="EMBL" id="MFC1850558.1"/>
    </source>
</evidence>
<organism evidence="7 8">
    <name type="scientific">candidate division CSSED10-310 bacterium</name>
    <dbReference type="NCBI Taxonomy" id="2855610"/>
    <lineage>
        <taxon>Bacteria</taxon>
        <taxon>Bacteria division CSSED10-310</taxon>
    </lineage>
</organism>
<comment type="function">
    <text evidence="6">The RecF protein is involved in DNA metabolism; it is required for DNA replication and normal SOS inducibility. RecF binds preferentially to single-stranded, linear DNA. It also seems to bind ATP.</text>
</comment>
<dbReference type="InterPro" id="IPR042174">
    <property type="entry name" value="RecF_2"/>
</dbReference>
<keyword evidence="2 6" id="KW-0235">DNA replication</keyword>
<keyword evidence="6" id="KW-0227">DNA damage</keyword>